<dbReference type="InterPro" id="IPR021833">
    <property type="entry name" value="DUF3425"/>
</dbReference>
<dbReference type="RefSeq" id="XP_030993358.1">
    <property type="nucleotide sequence ID" value="XM_031142391.1"/>
</dbReference>
<comment type="caution">
    <text evidence="2">The sequence shown here is derived from an EMBL/GenBank/DDBJ whole genome shotgun (WGS) entry which is preliminary data.</text>
</comment>
<evidence type="ECO:0000313" key="2">
    <source>
        <dbReference type="EMBL" id="TPX11647.1"/>
    </source>
</evidence>
<dbReference type="GeneID" id="41975073"/>
<dbReference type="OrthoDB" id="5086080at2759"/>
<evidence type="ECO:0000313" key="3">
    <source>
        <dbReference type="Proteomes" id="UP000319257"/>
    </source>
</evidence>
<reference evidence="2 3" key="1">
    <citation type="submission" date="2019-06" db="EMBL/GenBank/DDBJ databases">
        <title>Draft genome sequence of the filamentous fungus Phialemoniopsis curvata isolated from diesel fuel.</title>
        <authorList>
            <person name="Varaljay V.A."/>
            <person name="Lyon W.J."/>
            <person name="Crouch A.L."/>
            <person name="Drake C.E."/>
            <person name="Hollomon J.M."/>
            <person name="Nadeau L.J."/>
            <person name="Nunn H.S."/>
            <person name="Stevenson B.S."/>
            <person name="Bojanowski C.L."/>
            <person name="Crookes-Goodson W.J."/>
        </authorList>
    </citation>
    <scope>NUCLEOTIDE SEQUENCE [LARGE SCALE GENOMIC DNA]</scope>
    <source>
        <strain evidence="2 3">D216</strain>
    </source>
</reference>
<gene>
    <name evidence="2" type="ORF">E0L32_007626</name>
</gene>
<dbReference type="PANTHER" id="PTHR37012">
    <property type="entry name" value="B-ZIP TRANSCRIPTION FACTOR (EUROFUNG)-RELATED"/>
    <property type="match status" value="1"/>
</dbReference>
<sequence length="418" mass="47560">MSTHPTLRDELANRRAKKRELDRRAQRAARERNRDRIAALEATVDALKQQKSNSVVAGLMEQLNAVTKERNDLAKTLSLIETTLQVHRSGEKTKTSADPQSSSSSGRHDWPPDQPVGGVVMTEDTQAAELAENSQHPDISMPLTSPESWEITALDPSVMAPTHGLLDGLLALDPFTPGGHGAFDITHLDHDRVIVPSPKHMCDCALPHDIHRDYSPSTPRSIWRMANEVLGSRQSVCEDTLRREGMESEDLAVRIVLKGWDEVEASCELTPFWKQLRRIDELQFRTCGPTERPSQALPHSSAIDFFVWPGVRERFVFSQHQYCSNHFWKVFAENFRIAWPFEFRDCYKRNIHSGQYYVSPEFESRIGDINSWTMTTDFFLHFPDLCSDIPVYMSVPRSLELDIHDPVHSDHAQPALLM</sequence>
<dbReference type="InParanoid" id="A0A507AVZ8"/>
<organism evidence="2 3">
    <name type="scientific">Thyridium curvatum</name>
    <dbReference type="NCBI Taxonomy" id="1093900"/>
    <lineage>
        <taxon>Eukaryota</taxon>
        <taxon>Fungi</taxon>
        <taxon>Dikarya</taxon>
        <taxon>Ascomycota</taxon>
        <taxon>Pezizomycotina</taxon>
        <taxon>Sordariomycetes</taxon>
        <taxon>Sordariomycetidae</taxon>
        <taxon>Thyridiales</taxon>
        <taxon>Thyridiaceae</taxon>
        <taxon>Thyridium</taxon>
    </lineage>
</organism>
<dbReference type="PANTHER" id="PTHR37012:SF7">
    <property type="entry name" value="B-ZIP TRANSCRIPTION FACTOR (EUROFUNG)-RELATED"/>
    <property type="match status" value="1"/>
</dbReference>
<accession>A0A507AVZ8</accession>
<feature type="region of interest" description="Disordered" evidence="1">
    <location>
        <begin position="86"/>
        <end position="119"/>
    </location>
</feature>
<proteinExistence type="predicted"/>
<feature type="region of interest" description="Disordered" evidence="1">
    <location>
        <begin position="1"/>
        <end position="35"/>
    </location>
</feature>
<dbReference type="Proteomes" id="UP000319257">
    <property type="component" value="Unassembled WGS sequence"/>
</dbReference>
<dbReference type="AlphaFoldDB" id="A0A507AVZ8"/>
<evidence type="ECO:0008006" key="4">
    <source>
        <dbReference type="Google" id="ProtNLM"/>
    </source>
</evidence>
<dbReference type="EMBL" id="SKBQ01000047">
    <property type="protein sequence ID" value="TPX11647.1"/>
    <property type="molecule type" value="Genomic_DNA"/>
</dbReference>
<evidence type="ECO:0000256" key="1">
    <source>
        <dbReference type="SAM" id="MobiDB-lite"/>
    </source>
</evidence>
<name>A0A507AVZ8_9PEZI</name>
<protein>
    <recommendedName>
        <fullName evidence="4">BZIP transcription factor</fullName>
    </recommendedName>
</protein>
<keyword evidence="3" id="KW-1185">Reference proteome</keyword>
<feature type="compositionally biased region" description="Polar residues" evidence="1">
    <location>
        <begin position="96"/>
        <end position="105"/>
    </location>
</feature>
<dbReference type="Pfam" id="PF11905">
    <property type="entry name" value="DUF3425"/>
    <property type="match status" value="1"/>
</dbReference>
<dbReference type="Gene3D" id="1.20.5.170">
    <property type="match status" value="1"/>
</dbReference>